<accession>A0ABC8JSL1</accession>
<evidence type="ECO:0000313" key="3">
    <source>
        <dbReference type="Proteomes" id="UP001642260"/>
    </source>
</evidence>
<keyword evidence="3" id="KW-1185">Reference proteome</keyword>
<feature type="compositionally biased region" description="Basic and acidic residues" evidence="1">
    <location>
        <begin position="90"/>
        <end position="104"/>
    </location>
</feature>
<organism evidence="2 3">
    <name type="scientific">Eruca vesicaria subsp. sativa</name>
    <name type="common">Garden rocket</name>
    <name type="synonym">Eruca sativa</name>
    <dbReference type="NCBI Taxonomy" id="29727"/>
    <lineage>
        <taxon>Eukaryota</taxon>
        <taxon>Viridiplantae</taxon>
        <taxon>Streptophyta</taxon>
        <taxon>Embryophyta</taxon>
        <taxon>Tracheophyta</taxon>
        <taxon>Spermatophyta</taxon>
        <taxon>Magnoliopsida</taxon>
        <taxon>eudicotyledons</taxon>
        <taxon>Gunneridae</taxon>
        <taxon>Pentapetalae</taxon>
        <taxon>rosids</taxon>
        <taxon>malvids</taxon>
        <taxon>Brassicales</taxon>
        <taxon>Brassicaceae</taxon>
        <taxon>Brassiceae</taxon>
        <taxon>Eruca</taxon>
    </lineage>
</organism>
<sequence length="131" mass="14959">MEKLFLEEEEEDWSITSLVDKNWCIPEIQEARVRMDKIDREKGRPLKTKLPLSNLSGAELRQEAVRMIVALGLYPEEEIQSSHHRKRQMGCKDKNILTTDHRVTTTEIAESSGEEGITNETLANTPPGPDE</sequence>
<dbReference type="EMBL" id="CAKOAT010112932">
    <property type="protein sequence ID" value="CAH8330195.1"/>
    <property type="molecule type" value="Genomic_DNA"/>
</dbReference>
<feature type="region of interest" description="Disordered" evidence="1">
    <location>
        <begin position="80"/>
        <end position="131"/>
    </location>
</feature>
<gene>
    <name evidence="2" type="ORF">ERUC_LOCUS11875</name>
</gene>
<evidence type="ECO:0000313" key="2">
    <source>
        <dbReference type="EMBL" id="CAH8330195.1"/>
    </source>
</evidence>
<protein>
    <submittedName>
        <fullName evidence="2">Uncharacterized protein</fullName>
    </submittedName>
</protein>
<proteinExistence type="predicted"/>
<dbReference type="Proteomes" id="UP001642260">
    <property type="component" value="Unassembled WGS sequence"/>
</dbReference>
<dbReference type="AlphaFoldDB" id="A0ABC8JSL1"/>
<name>A0ABC8JSL1_ERUVS</name>
<evidence type="ECO:0000256" key="1">
    <source>
        <dbReference type="SAM" id="MobiDB-lite"/>
    </source>
</evidence>
<comment type="caution">
    <text evidence="2">The sequence shown here is derived from an EMBL/GenBank/DDBJ whole genome shotgun (WGS) entry which is preliminary data.</text>
</comment>
<reference evidence="2 3" key="1">
    <citation type="submission" date="2022-03" db="EMBL/GenBank/DDBJ databases">
        <authorList>
            <person name="Macdonald S."/>
            <person name="Ahmed S."/>
            <person name="Newling K."/>
        </authorList>
    </citation>
    <scope>NUCLEOTIDE SEQUENCE [LARGE SCALE GENOMIC DNA]</scope>
</reference>